<dbReference type="Proteomes" id="UP001237642">
    <property type="component" value="Unassembled WGS sequence"/>
</dbReference>
<protein>
    <recommendedName>
        <fullName evidence="8">Sof1-like protein domain-containing protein</fullName>
    </recommendedName>
</protein>
<dbReference type="InterPro" id="IPR007287">
    <property type="entry name" value="Sof1"/>
</dbReference>
<feature type="domain" description="Sof1-like protein" evidence="8">
    <location>
        <begin position="180"/>
        <end position="218"/>
    </location>
</feature>
<keyword evidence="4" id="KW-0677">Repeat</keyword>
<evidence type="ECO:0000313" key="10">
    <source>
        <dbReference type="Proteomes" id="UP001237642"/>
    </source>
</evidence>
<comment type="similarity">
    <text evidence="2">Belongs to the WD repeat DCAF13/WDSOF1 family.</text>
</comment>
<dbReference type="InterPro" id="IPR051733">
    <property type="entry name" value="WD_repeat_DCAF13/WDSOF1"/>
</dbReference>
<evidence type="ECO:0000256" key="3">
    <source>
        <dbReference type="ARBA" id="ARBA00022574"/>
    </source>
</evidence>
<dbReference type="PANTHER" id="PTHR22851:SF0">
    <property type="entry name" value="DDB1- AND CUL4-ASSOCIATED FACTOR 13"/>
    <property type="match status" value="1"/>
</dbReference>
<dbReference type="InterPro" id="IPR001680">
    <property type="entry name" value="WD40_rpt"/>
</dbReference>
<reference evidence="9" key="1">
    <citation type="submission" date="2023-02" db="EMBL/GenBank/DDBJ databases">
        <title>Genome of toxic invasive species Heracleum sosnowskyi carries increased number of genes despite the absence of recent whole-genome duplications.</title>
        <authorList>
            <person name="Schelkunov M."/>
            <person name="Shtratnikova V."/>
            <person name="Makarenko M."/>
            <person name="Klepikova A."/>
            <person name="Omelchenko D."/>
            <person name="Novikova G."/>
            <person name="Obukhova E."/>
            <person name="Bogdanov V."/>
            <person name="Penin A."/>
            <person name="Logacheva M."/>
        </authorList>
    </citation>
    <scope>NUCLEOTIDE SEQUENCE</scope>
    <source>
        <strain evidence="9">Hsosn_3</strain>
        <tissue evidence="9">Leaf</tissue>
    </source>
</reference>
<organism evidence="9 10">
    <name type="scientific">Heracleum sosnowskyi</name>
    <dbReference type="NCBI Taxonomy" id="360622"/>
    <lineage>
        <taxon>Eukaryota</taxon>
        <taxon>Viridiplantae</taxon>
        <taxon>Streptophyta</taxon>
        <taxon>Embryophyta</taxon>
        <taxon>Tracheophyta</taxon>
        <taxon>Spermatophyta</taxon>
        <taxon>Magnoliopsida</taxon>
        <taxon>eudicotyledons</taxon>
        <taxon>Gunneridae</taxon>
        <taxon>Pentapetalae</taxon>
        <taxon>asterids</taxon>
        <taxon>campanulids</taxon>
        <taxon>Apiales</taxon>
        <taxon>Apiaceae</taxon>
        <taxon>Apioideae</taxon>
        <taxon>apioid superclade</taxon>
        <taxon>Tordylieae</taxon>
        <taxon>Tordyliinae</taxon>
        <taxon>Heracleum</taxon>
    </lineage>
</organism>
<comment type="subcellular location">
    <subcellularLocation>
        <location evidence="1">Nucleus</location>
        <location evidence="1">Nucleolus</location>
    </subcellularLocation>
</comment>
<dbReference type="InterPro" id="IPR036322">
    <property type="entry name" value="WD40_repeat_dom_sf"/>
</dbReference>
<comment type="caution">
    <text evidence="9">The sequence shown here is derived from an EMBL/GenBank/DDBJ whole genome shotgun (WGS) entry which is preliminary data.</text>
</comment>
<dbReference type="GO" id="GO:0032040">
    <property type="term" value="C:small-subunit processome"/>
    <property type="evidence" value="ECO:0007669"/>
    <property type="project" value="TreeGrafter"/>
</dbReference>
<evidence type="ECO:0000256" key="5">
    <source>
        <dbReference type="ARBA" id="ARBA00023242"/>
    </source>
</evidence>
<accession>A0AAD8JJA7</accession>
<keyword evidence="3 7" id="KW-0853">WD repeat</keyword>
<gene>
    <name evidence="9" type="ORF">POM88_004914</name>
</gene>
<evidence type="ECO:0000256" key="4">
    <source>
        <dbReference type="ARBA" id="ARBA00022737"/>
    </source>
</evidence>
<dbReference type="PANTHER" id="PTHR22851">
    <property type="entry name" value="U3 SMALL NUCLEOLAR RNA U3 SNORNA ASSOCIATED PROTEIN"/>
    <property type="match status" value="1"/>
</dbReference>
<sequence length="218" mass="25011">MHVQGGLNSCFPKCEGGLGLKNLITWNKASISFQVWRIIQPTSNSLRARDEAIRYIKYHVGNSNSFLLWHDPWAQNGPLIQSSDSRIISIVESTSLAQVSTTINDGRWQLHPSNHTFAMNFRSLANEDCNCYSYDTRKLDEAKCVRKDHVSAVVFCVKFSRYASYVISGSDDTNLRLWKAKASEQLGVFLPRESNQHEYRESAKNRYKHLPEVKRIVR</sequence>
<evidence type="ECO:0000256" key="1">
    <source>
        <dbReference type="ARBA" id="ARBA00004604"/>
    </source>
</evidence>
<dbReference type="SMART" id="SM00320">
    <property type="entry name" value="WD40"/>
    <property type="match status" value="1"/>
</dbReference>
<evidence type="ECO:0000256" key="7">
    <source>
        <dbReference type="PROSITE-ProRule" id="PRU00221"/>
    </source>
</evidence>
<keyword evidence="10" id="KW-1185">Reference proteome</keyword>
<dbReference type="InterPro" id="IPR015943">
    <property type="entry name" value="WD40/YVTN_repeat-like_dom_sf"/>
</dbReference>
<dbReference type="Pfam" id="PF00400">
    <property type="entry name" value="WD40"/>
    <property type="match status" value="1"/>
</dbReference>
<evidence type="ECO:0000259" key="8">
    <source>
        <dbReference type="Pfam" id="PF04158"/>
    </source>
</evidence>
<dbReference type="Gene3D" id="2.130.10.10">
    <property type="entry name" value="YVTN repeat-like/Quinoprotein amine dehydrogenase"/>
    <property type="match status" value="1"/>
</dbReference>
<feature type="repeat" description="WD" evidence="7">
    <location>
        <begin position="154"/>
        <end position="188"/>
    </location>
</feature>
<proteinExistence type="inferred from homology"/>
<dbReference type="SUPFAM" id="SSF50978">
    <property type="entry name" value="WD40 repeat-like"/>
    <property type="match status" value="1"/>
</dbReference>
<dbReference type="GO" id="GO:0000462">
    <property type="term" value="P:maturation of SSU-rRNA from tricistronic rRNA transcript (SSU-rRNA, 5.8S rRNA, LSU-rRNA)"/>
    <property type="evidence" value="ECO:0007669"/>
    <property type="project" value="TreeGrafter"/>
</dbReference>
<evidence type="ECO:0000256" key="2">
    <source>
        <dbReference type="ARBA" id="ARBA00005649"/>
    </source>
</evidence>
<keyword evidence="6" id="KW-0687">Ribonucleoprotein</keyword>
<dbReference type="EMBL" id="JAUIZM010000001">
    <property type="protein sequence ID" value="KAK1405309.1"/>
    <property type="molecule type" value="Genomic_DNA"/>
</dbReference>
<name>A0AAD8JJA7_9APIA</name>
<keyword evidence="5" id="KW-0539">Nucleus</keyword>
<dbReference type="PROSITE" id="PS50082">
    <property type="entry name" value="WD_REPEATS_2"/>
    <property type="match status" value="1"/>
</dbReference>
<dbReference type="AlphaFoldDB" id="A0AAD8JJA7"/>
<dbReference type="Pfam" id="PF04158">
    <property type="entry name" value="Sof1"/>
    <property type="match status" value="1"/>
</dbReference>
<evidence type="ECO:0000313" key="9">
    <source>
        <dbReference type="EMBL" id="KAK1405309.1"/>
    </source>
</evidence>
<reference evidence="9" key="2">
    <citation type="submission" date="2023-05" db="EMBL/GenBank/DDBJ databases">
        <authorList>
            <person name="Schelkunov M.I."/>
        </authorList>
    </citation>
    <scope>NUCLEOTIDE SEQUENCE</scope>
    <source>
        <strain evidence="9">Hsosn_3</strain>
        <tissue evidence="9">Leaf</tissue>
    </source>
</reference>
<evidence type="ECO:0000256" key="6">
    <source>
        <dbReference type="ARBA" id="ARBA00023274"/>
    </source>
</evidence>